<reference evidence="1 3" key="1">
    <citation type="journal article" date="2011" name="Nature">
        <title>The Medicago genome provides insight into the evolution of rhizobial symbioses.</title>
        <authorList>
            <person name="Young N.D."/>
            <person name="Debelle F."/>
            <person name="Oldroyd G.E."/>
            <person name="Geurts R."/>
            <person name="Cannon S.B."/>
            <person name="Udvardi M.K."/>
            <person name="Benedito V.A."/>
            <person name="Mayer K.F."/>
            <person name="Gouzy J."/>
            <person name="Schoof H."/>
            <person name="Van de Peer Y."/>
            <person name="Proost S."/>
            <person name="Cook D.R."/>
            <person name="Meyers B.C."/>
            <person name="Spannagl M."/>
            <person name="Cheung F."/>
            <person name="De Mita S."/>
            <person name="Krishnakumar V."/>
            <person name="Gundlach H."/>
            <person name="Zhou S."/>
            <person name="Mudge J."/>
            <person name="Bharti A.K."/>
            <person name="Murray J.D."/>
            <person name="Naoumkina M.A."/>
            <person name="Rosen B."/>
            <person name="Silverstein K.A."/>
            <person name="Tang H."/>
            <person name="Rombauts S."/>
            <person name="Zhao P.X."/>
            <person name="Zhou P."/>
            <person name="Barbe V."/>
            <person name="Bardou P."/>
            <person name="Bechner M."/>
            <person name="Bellec A."/>
            <person name="Berger A."/>
            <person name="Berges H."/>
            <person name="Bidwell S."/>
            <person name="Bisseling T."/>
            <person name="Choisne N."/>
            <person name="Couloux A."/>
            <person name="Denny R."/>
            <person name="Deshpande S."/>
            <person name="Dai X."/>
            <person name="Doyle J.J."/>
            <person name="Dudez A.M."/>
            <person name="Farmer A.D."/>
            <person name="Fouteau S."/>
            <person name="Franken C."/>
            <person name="Gibelin C."/>
            <person name="Gish J."/>
            <person name="Goldstein S."/>
            <person name="Gonzalez A.J."/>
            <person name="Green P.J."/>
            <person name="Hallab A."/>
            <person name="Hartog M."/>
            <person name="Hua A."/>
            <person name="Humphray S.J."/>
            <person name="Jeong D.H."/>
            <person name="Jing Y."/>
            <person name="Jocker A."/>
            <person name="Kenton S.M."/>
            <person name="Kim D.J."/>
            <person name="Klee K."/>
            <person name="Lai H."/>
            <person name="Lang C."/>
            <person name="Lin S."/>
            <person name="Macmil S.L."/>
            <person name="Magdelenat G."/>
            <person name="Matthews L."/>
            <person name="McCorrison J."/>
            <person name="Monaghan E.L."/>
            <person name="Mun J.H."/>
            <person name="Najar F.Z."/>
            <person name="Nicholson C."/>
            <person name="Noirot C."/>
            <person name="O'Bleness M."/>
            <person name="Paule C.R."/>
            <person name="Poulain J."/>
            <person name="Prion F."/>
            <person name="Qin B."/>
            <person name="Qu C."/>
            <person name="Retzel E.F."/>
            <person name="Riddle C."/>
            <person name="Sallet E."/>
            <person name="Samain S."/>
            <person name="Samson N."/>
            <person name="Sanders I."/>
            <person name="Saurat O."/>
            <person name="Scarpelli C."/>
            <person name="Schiex T."/>
            <person name="Segurens B."/>
            <person name="Severin A.J."/>
            <person name="Sherrier D.J."/>
            <person name="Shi R."/>
            <person name="Sims S."/>
            <person name="Singer S.R."/>
            <person name="Sinharoy S."/>
            <person name="Sterck L."/>
            <person name="Viollet A."/>
            <person name="Wang B.B."/>
            <person name="Wang K."/>
            <person name="Wang M."/>
            <person name="Wang X."/>
            <person name="Warfsmann J."/>
            <person name="Weissenbach J."/>
            <person name="White D.D."/>
            <person name="White J.D."/>
            <person name="Wiley G.B."/>
            <person name="Wincker P."/>
            <person name="Xing Y."/>
            <person name="Yang L."/>
            <person name="Yao Z."/>
            <person name="Ying F."/>
            <person name="Zhai J."/>
            <person name="Zhou L."/>
            <person name="Zuber A."/>
            <person name="Denarie J."/>
            <person name="Dixon R.A."/>
            <person name="May G.D."/>
            <person name="Schwartz D.C."/>
            <person name="Rogers J."/>
            <person name="Quetier F."/>
            <person name="Town C.D."/>
            <person name="Roe B.A."/>
        </authorList>
    </citation>
    <scope>NUCLEOTIDE SEQUENCE [LARGE SCALE GENOMIC DNA]</scope>
    <source>
        <strain evidence="1">A17</strain>
        <strain evidence="2 3">cv. Jemalong A17</strain>
    </source>
</reference>
<evidence type="ECO:0000313" key="3">
    <source>
        <dbReference type="Proteomes" id="UP000002051"/>
    </source>
</evidence>
<reference evidence="2" key="3">
    <citation type="submission" date="2015-04" db="UniProtKB">
        <authorList>
            <consortium name="EnsemblPlants"/>
        </authorList>
    </citation>
    <scope>IDENTIFICATION</scope>
    <source>
        <strain evidence="2">cv. Jemalong A17</strain>
    </source>
</reference>
<keyword evidence="3" id="KW-1185">Reference proteome</keyword>
<sequence>MRKPSLLRHDPSPTSPLRKSPSLFDDTFEYVFHHLDKVHLNFVGKALMEDVISILMIAFRCQLSQLVKELPHEVSEKVKLLCRDIQQHDGENDDTHVVHATSEFVKLVLNEFNITLDEAGALH</sequence>
<organism evidence="1 3">
    <name type="scientific">Medicago truncatula</name>
    <name type="common">Barrel medic</name>
    <name type="synonym">Medicago tribuloides</name>
    <dbReference type="NCBI Taxonomy" id="3880"/>
    <lineage>
        <taxon>Eukaryota</taxon>
        <taxon>Viridiplantae</taxon>
        <taxon>Streptophyta</taxon>
        <taxon>Embryophyta</taxon>
        <taxon>Tracheophyta</taxon>
        <taxon>Spermatophyta</taxon>
        <taxon>Magnoliopsida</taxon>
        <taxon>eudicotyledons</taxon>
        <taxon>Gunneridae</taxon>
        <taxon>Pentapetalae</taxon>
        <taxon>rosids</taxon>
        <taxon>fabids</taxon>
        <taxon>Fabales</taxon>
        <taxon>Fabaceae</taxon>
        <taxon>Papilionoideae</taxon>
        <taxon>50 kb inversion clade</taxon>
        <taxon>NPAAA clade</taxon>
        <taxon>Hologalegina</taxon>
        <taxon>IRL clade</taxon>
        <taxon>Trifolieae</taxon>
        <taxon>Medicago</taxon>
    </lineage>
</organism>
<proteinExistence type="predicted"/>
<reference evidence="1 3" key="2">
    <citation type="journal article" date="2014" name="BMC Genomics">
        <title>An improved genome release (version Mt4.0) for the model legume Medicago truncatula.</title>
        <authorList>
            <person name="Tang H."/>
            <person name="Krishnakumar V."/>
            <person name="Bidwell S."/>
            <person name="Rosen B."/>
            <person name="Chan A."/>
            <person name="Zhou S."/>
            <person name="Gentzbittel L."/>
            <person name="Childs K.L."/>
            <person name="Yandell M."/>
            <person name="Gundlach H."/>
            <person name="Mayer K.F."/>
            <person name="Schwartz D.C."/>
            <person name="Town C.D."/>
        </authorList>
    </citation>
    <scope>GENOME REANNOTATION</scope>
    <source>
        <strain evidence="1">A17</strain>
        <strain evidence="2 3">cv. Jemalong A17</strain>
    </source>
</reference>
<gene>
    <name evidence="1" type="ordered locus">MTR_3g102610</name>
</gene>
<dbReference type="HOGENOM" id="CLU_2018616_0_0_1"/>
<dbReference type="PaxDb" id="3880-AES83960"/>
<protein>
    <submittedName>
        <fullName evidence="1">NPR1-like protein, putative</fullName>
    </submittedName>
</protein>
<dbReference type="AlphaFoldDB" id="G7ZXM2"/>
<dbReference type="EnsemblPlants" id="KEH35777">
    <property type="protein sequence ID" value="KEH35777"/>
    <property type="gene ID" value="MTR_3g102610"/>
</dbReference>
<dbReference type="STRING" id="3880.G7ZXM2"/>
<name>G7ZXM2_MEDTR</name>
<evidence type="ECO:0000313" key="1">
    <source>
        <dbReference type="EMBL" id="KEH35777.1"/>
    </source>
</evidence>
<dbReference type="EMBL" id="CM001219">
    <property type="protein sequence ID" value="KEH35777.1"/>
    <property type="molecule type" value="Genomic_DNA"/>
</dbReference>
<accession>G7ZXM2</accession>
<dbReference type="Proteomes" id="UP000002051">
    <property type="component" value="Chromosome 3"/>
</dbReference>
<evidence type="ECO:0000313" key="2">
    <source>
        <dbReference type="EnsemblPlants" id="KEH35777"/>
    </source>
</evidence>